<evidence type="ECO:0000256" key="1">
    <source>
        <dbReference type="SAM" id="Coils"/>
    </source>
</evidence>
<organism evidence="3 4">
    <name type="scientific">Amycolatopsis oliviviridis</name>
    <dbReference type="NCBI Taxonomy" id="1471590"/>
    <lineage>
        <taxon>Bacteria</taxon>
        <taxon>Bacillati</taxon>
        <taxon>Actinomycetota</taxon>
        <taxon>Actinomycetes</taxon>
        <taxon>Pseudonocardiales</taxon>
        <taxon>Pseudonocardiaceae</taxon>
        <taxon>Amycolatopsis</taxon>
    </lineage>
</organism>
<comment type="caution">
    <text evidence="3">The sequence shown here is derived from an EMBL/GenBank/DDBJ whole genome shotgun (WGS) entry which is preliminary data.</text>
</comment>
<evidence type="ECO:0000313" key="4">
    <source>
        <dbReference type="Proteomes" id="UP000635387"/>
    </source>
</evidence>
<name>A0ABQ3L5V0_9PSEU</name>
<evidence type="ECO:0000313" key="3">
    <source>
        <dbReference type="EMBL" id="GHH01851.1"/>
    </source>
</evidence>
<dbReference type="Proteomes" id="UP000635387">
    <property type="component" value="Unassembled WGS sequence"/>
</dbReference>
<feature type="coiled-coil region" evidence="1">
    <location>
        <begin position="52"/>
        <end position="83"/>
    </location>
</feature>
<dbReference type="RefSeq" id="WP_191250849.1">
    <property type="nucleotide sequence ID" value="NZ_BNAY01000001.1"/>
</dbReference>
<protein>
    <recommendedName>
        <fullName evidence="5">PE family protein</fullName>
    </recommendedName>
</protein>
<keyword evidence="4" id="KW-1185">Reference proteome</keyword>
<feature type="compositionally biased region" description="Basic and acidic residues" evidence="2">
    <location>
        <begin position="1"/>
        <end position="22"/>
    </location>
</feature>
<evidence type="ECO:0000256" key="2">
    <source>
        <dbReference type="SAM" id="MobiDB-lite"/>
    </source>
</evidence>
<sequence>MVKVHGKAEAERIRDELREQRRPTGRVAEAGEVAKPSGEGAAAIVADGSDRIELDYAEIAEAQKKLEEHQRNLERHLAGAQELGTSLADGKGPVSVPMSRSFARRGGAEEGGVQFALRSYLAELAALRTAIGLVADQHRRTDEEAATAVEAVARGTDER</sequence>
<dbReference type="EMBL" id="BNAY01000001">
    <property type="protein sequence ID" value="GHH01851.1"/>
    <property type="molecule type" value="Genomic_DNA"/>
</dbReference>
<proteinExistence type="predicted"/>
<accession>A0ABQ3L5V0</accession>
<reference evidence="4" key="1">
    <citation type="journal article" date="2019" name="Int. J. Syst. Evol. Microbiol.">
        <title>The Global Catalogue of Microorganisms (GCM) 10K type strain sequencing project: providing services to taxonomists for standard genome sequencing and annotation.</title>
        <authorList>
            <consortium name="The Broad Institute Genomics Platform"/>
            <consortium name="The Broad Institute Genome Sequencing Center for Infectious Disease"/>
            <person name="Wu L."/>
            <person name="Ma J."/>
        </authorList>
    </citation>
    <scope>NUCLEOTIDE SEQUENCE [LARGE SCALE GENOMIC DNA]</scope>
    <source>
        <strain evidence="4">CGMCC 4.7683</strain>
    </source>
</reference>
<feature type="region of interest" description="Disordered" evidence="2">
    <location>
        <begin position="1"/>
        <end position="40"/>
    </location>
</feature>
<keyword evidence="1" id="KW-0175">Coiled coil</keyword>
<evidence type="ECO:0008006" key="5">
    <source>
        <dbReference type="Google" id="ProtNLM"/>
    </source>
</evidence>
<gene>
    <name evidence="3" type="ORF">GCM10017790_02360</name>
</gene>